<proteinExistence type="inferred from homology"/>
<dbReference type="Gene3D" id="3.40.50.1010">
    <property type="entry name" value="5'-nuclease"/>
    <property type="match status" value="1"/>
</dbReference>
<dbReference type="Pfam" id="PF01850">
    <property type="entry name" value="PIN"/>
    <property type="match status" value="1"/>
</dbReference>
<evidence type="ECO:0000259" key="9">
    <source>
        <dbReference type="Pfam" id="PF01850"/>
    </source>
</evidence>
<protein>
    <recommendedName>
        <fullName evidence="8">Ribonuclease VapC</fullName>
        <shortName evidence="8">RNase VapC</shortName>
        <ecNumber evidence="8">3.1.-.-</ecNumber>
    </recommendedName>
    <alternativeName>
        <fullName evidence="8">Toxin VapC</fullName>
    </alternativeName>
</protein>
<comment type="caution">
    <text evidence="10">The sequence shown here is derived from an EMBL/GenBank/DDBJ whole genome shotgun (WGS) entry which is preliminary data.</text>
</comment>
<evidence type="ECO:0000256" key="2">
    <source>
        <dbReference type="ARBA" id="ARBA00022649"/>
    </source>
</evidence>
<name>A0ABS4E397_9HYPH</name>
<dbReference type="EC" id="3.1.-.-" evidence="8"/>
<comment type="cofactor">
    <cofactor evidence="1 8">
        <name>Mg(2+)</name>
        <dbReference type="ChEBI" id="CHEBI:18420"/>
    </cofactor>
</comment>
<feature type="binding site" evidence="8">
    <location>
        <position position="109"/>
    </location>
    <ligand>
        <name>Mg(2+)</name>
        <dbReference type="ChEBI" id="CHEBI:18420"/>
    </ligand>
</feature>
<evidence type="ECO:0000256" key="6">
    <source>
        <dbReference type="ARBA" id="ARBA00022842"/>
    </source>
</evidence>
<dbReference type="PANTHER" id="PTHR33653:SF1">
    <property type="entry name" value="RIBONUCLEASE VAPC2"/>
    <property type="match status" value="1"/>
</dbReference>
<dbReference type="InterPro" id="IPR002716">
    <property type="entry name" value="PIN_dom"/>
</dbReference>
<keyword evidence="8" id="KW-0800">Toxin</keyword>
<feature type="binding site" evidence="8">
    <location>
        <position position="5"/>
    </location>
    <ligand>
        <name>Mg(2+)</name>
        <dbReference type="ChEBI" id="CHEBI:18420"/>
    </ligand>
</feature>
<dbReference type="SUPFAM" id="SSF88723">
    <property type="entry name" value="PIN domain-like"/>
    <property type="match status" value="1"/>
</dbReference>
<evidence type="ECO:0000256" key="5">
    <source>
        <dbReference type="ARBA" id="ARBA00022801"/>
    </source>
</evidence>
<dbReference type="PANTHER" id="PTHR33653">
    <property type="entry name" value="RIBONUCLEASE VAPC2"/>
    <property type="match status" value="1"/>
</dbReference>
<dbReference type="Proteomes" id="UP000759443">
    <property type="component" value="Unassembled WGS sequence"/>
</dbReference>
<keyword evidence="4 8" id="KW-0479">Metal-binding</keyword>
<reference evidence="10 11" key="1">
    <citation type="submission" date="2021-03" db="EMBL/GenBank/DDBJ databases">
        <title>Genomic Encyclopedia of Type Strains, Phase IV (KMG-IV): sequencing the most valuable type-strain genomes for metagenomic binning, comparative biology and taxonomic classification.</title>
        <authorList>
            <person name="Goeker M."/>
        </authorList>
    </citation>
    <scope>NUCLEOTIDE SEQUENCE [LARGE SCALE GENOMIC DNA]</scope>
    <source>
        <strain evidence="10 11">DSM 21600</strain>
    </source>
</reference>
<comment type="similarity">
    <text evidence="7 8">Belongs to the PINc/VapC protein family.</text>
</comment>
<evidence type="ECO:0000313" key="10">
    <source>
        <dbReference type="EMBL" id="MBP1852396.1"/>
    </source>
</evidence>
<keyword evidence="5 8" id="KW-0378">Hydrolase</keyword>
<keyword evidence="3 8" id="KW-0540">Nuclease</keyword>
<feature type="domain" description="PIN" evidence="9">
    <location>
        <begin position="3"/>
        <end position="129"/>
    </location>
</feature>
<keyword evidence="11" id="KW-1185">Reference proteome</keyword>
<gene>
    <name evidence="8" type="primary">vapC</name>
    <name evidence="10" type="ORF">J2Z17_003853</name>
</gene>
<dbReference type="HAMAP" id="MF_00265">
    <property type="entry name" value="VapC_Nob1"/>
    <property type="match status" value="1"/>
</dbReference>
<evidence type="ECO:0000256" key="1">
    <source>
        <dbReference type="ARBA" id="ARBA00001946"/>
    </source>
</evidence>
<dbReference type="InterPro" id="IPR022907">
    <property type="entry name" value="VapC_family"/>
</dbReference>
<keyword evidence="6 8" id="KW-0460">Magnesium</keyword>
<evidence type="ECO:0000256" key="4">
    <source>
        <dbReference type="ARBA" id="ARBA00022723"/>
    </source>
</evidence>
<dbReference type="InterPro" id="IPR050556">
    <property type="entry name" value="Type_II_TA_system_RNase"/>
</dbReference>
<accession>A0ABS4E397</accession>
<keyword evidence="2 8" id="KW-1277">Toxin-antitoxin system</keyword>
<evidence type="ECO:0000256" key="7">
    <source>
        <dbReference type="ARBA" id="ARBA00038093"/>
    </source>
</evidence>
<evidence type="ECO:0000256" key="3">
    <source>
        <dbReference type="ARBA" id="ARBA00022722"/>
    </source>
</evidence>
<dbReference type="EMBL" id="JAGGJU010000011">
    <property type="protein sequence ID" value="MBP1852396.1"/>
    <property type="molecule type" value="Genomic_DNA"/>
</dbReference>
<dbReference type="RefSeq" id="WP_209947235.1">
    <property type="nucleotide sequence ID" value="NZ_JAGGJU010000011.1"/>
</dbReference>
<organism evidence="10 11">
    <name type="scientific">Rhizobium halophytocola</name>
    <dbReference type="NCBI Taxonomy" id="735519"/>
    <lineage>
        <taxon>Bacteria</taxon>
        <taxon>Pseudomonadati</taxon>
        <taxon>Pseudomonadota</taxon>
        <taxon>Alphaproteobacteria</taxon>
        <taxon>Hyphomicrobiales</taxon>
        <taxon>Rhizobiaceae</taxon>
        <taxon>Rhizobium/Agrobacterium group</taxon>
        <taxon>Rhizobium</taxon>
    </lineage>
</organism>
<comment type="function">
    <text evidence="8">Toxic component of a toxin-antitoxin (TA) system. An RNase.</text>
</comment>
<evidence type="ECO:0000313" key="11">
    <source>
        <dbReference type="Proteomes" id="UP000759443"/>
    </source>
</evidence>
<evidence type="ECO:0000256" key="8">
    <source>
        <dbReference type="HAMAP-Rule" id="MF_00265"/>
    </source>
</evidence>
<dbReference type="InterPro" id="IPR029060">
    <property type="entry name" value="PIN-like_dom_sf"/>
</dbReference>
<sequence length="147" mass="16418">MFLLDTNILSLLNRPERHETNAKAIVTWLLAQTDRTFLSVVSSAEIQYGIERARRLGSANKADSLTEWFSELAERYADRFIALDQPAAIETGRLLALAEGRGWQPGFEDAAIAASARLNDLTVVTRNLRHFAIFDVAAIDPYQQLPS</sequence>